<dbReference type="InterPro" id="IPR000717">
    <property type="entry name" value="PCI_dom"/>
</dbReference>
<evidence type="ECO:0000313" key="4">
    <source>
        <dbReference type="Proteomes" id="UP000654370"/>
    </source>
</evidence>
<evidence type="ECO:0000313" key="3">
    <source>
        <dbReference type="EMBL" id="KAG2177154.1"/>
    </source>
</evidence>
<feature type="compositionally biased region" description="Low complexity" evidence="1">
    <location>
        <begin position="135"/>
        <end position="159"/>
    </location>
</feature>
<accession>A0A8H7PPF7</accession>
<feature type="compositionally biased region" description="Pro residues" evidence="1">
    <location>
        <begin position="323"/>
        <end position="332"/>
    </location>
</feature>
<evidence type="ECO:0000256" key="1">
    <source>
        <dbReference type="SAM" id="MobiDB-lite"/>
    </source>
</evidence>
<keyword evidence="4" id="KW-1185">Reference proteome</keyword>
<dbReference type="EMBL" id="JAEPQZ010000009">
    <property type="protein sequence ID" value="KAG2177154.1"/>
    <property type="molecule type" value="Genomic_DNA"/>
</dbReference>
<evidence type="ECO:0000259" key="2">
    <source>
        <dbReference type="PROSITE" id="PS50250"/>
    </source>
</evidence>
<dbReference type="GO" id="GO:0005634">
    <property type="term" value="C:nucleus"/>
    <property type="evidence" value="ECO:0007669"/>
    <property type="project" value="TreeGrafter"/>
</dbReference>
<dbReference type="Gene3D" id="1.25.40.990">
    <property type="match status" value="1"/>
</dbReference>
<sequence>MTTPDTGTPQTDPAWTTQQQWDAYYAADPAYAAYYQQQYQYPQTGQDASQYNAYYQQYPQAATATNGSAAPNTTAAAAADPYAHWYQQQGYDSYNYQQYPQHYQQQHYSQYPPAANHQTGQSSYNHYSQYPPPSTTAAPPTNGVTATQSTAAANTGAAAPPWRKQAKLSSYPTPQTNVAVPTAPEQNGSIPPPPPATAEQAATAMSSDNWPDSLKNYVQIAFSCCPEGKKDALEAELRELIIETHRRGTMATTDWSELDLPAACTGAKKRTKIVDDRKHSLGNRINHVASIPTNVSMPSADEMKRREARLKRFQESNKVKKPAPTPPTPSTPNPDVIDWDEYTIVGSSTELEKQYLRLTSAPDPTTVRPLPILRQTLELLLKKWKDERNYTFICDQFKSMRQDLTVQRIQSEFTVQVYEWHARIALEMGDLGEYNQCQTQLKQLYSKGIAGNSMEFLAYRILYMLHTQNRSAINAIMAEINETQAKDKAVHHALQVRSSIATSNYHRFFLLYKETPNMGTYLIHQFIERERIYALRTMCKTYRPSLEIDFVQRELAFDSMQDILKFLDKLGTKGIVDNQTIDTKSALPGLVESAKKFMKVDINRSAMTV</sequence>
<protein>
    <recommendedName>
        <fullName evidence="2">PCI domain-containing protein</fullName>
    </recommendedName>
</protein>
<organism evidence="3 4">
    <name type="scientific">Mortierella isabellina</name>
    <name type="common">Filamentous fungus</name>
    <name type="synonym">Umbelopsis isabellina</name>
    <dbReference type="NCBI Taxonomy" id="91625"/>
    <lineage>
        <taxon>Eukaryota</taxon>
        <taxon>Fungi</taxon>
        <taxon>Fungi incertae sedis</taxon>
        <taxon>Mucoromycota</taxon>
        <taxon>Mucoromycotina</taxon>
        <taxon>Umbelopsidomycetes</taxon>
        <taxon>Umbelopsidales</taxon>
        <taxon>Umbelopsidaceae</taxon>
        <taxon>Umbelopsis</taxon>
    </lineage>
</organism>
<proteinExistence type="predicted"/>
<dbReference type="OrthoDB" id="199574at2759"/>
<reference evidence="3" key="1">
    <citation type="submission" date="2020-12" db="EMBL/GenBank/DDBJ databases">
        <title>Metabolic potential, ecology and presence of endohyphal bacteria is reflected in genomic diversity of Mucoromycotina.</title>
        <authorList>
            <person name="Muszewska A."/>
            <person name="Okrasinska A."/>
            <person name="Steczkiewicz K."/>
            <person name="Drgas O."/>
            <person name="Orlowska M."/>
            <person name="Perlinska-Lenart U."/>
            <person name="Aleksandrzak-Piekarczyk T."/>
            <person name="Szatraj K."/>
            <person name="Zielenkiewicz U."/>
            <person name="Pilsyk S."/>
            <person name="Malc E."/>
            <person name="Mieczkowski P."/>
            <person name="Kruszewska J.S."/>
            <person name="Biernat P."/>
            <person name="Pawlowska J."/>
        </authorList>
    </citation>
    <scope>NUCLEOTIDE SEQUENCE</scope>
    <source>
        <strain evidence="3">WA0000067209</strain>
    </source>
</reference>
<feature type="domain" description="PCI" evidence="2">
    <location>
        <begin position="430"/>
        <end position="598"/>
    </location>
</feature>
<dbReference type="Proteomes" id="UP000654370">
    <property type="component" value="Unassembled WGS sequence"/>
</dbReference>
<dbReference type="InterPro" id="IPR045107">
    <property type="entry name" value="SAC3/GANP/THP3"/>
</dbReference>
<feature type="region of interest" description="Disordered" evidence="1">
    <location>
        <begin position="104"/>
        <end position="207"/>
    </location>
</feature>
<comment type="caution">
    <text evidence="3">The sequence shown here is derived from an EMBL/GenBank/DDBJ whole genome shotgun (WGS) entry which is preliminary data.</text>
</comment>
<feature type="compositionally biased region" description="Polar residues" evidence="1">
    <location>
        <begin position="167"/>
        <end position="189"/>
    </location>
</feature>
<feature type="compositionally biased region" description="Polar residues" evidence="1">
    <location>
        <begin position="116"/>
        <end position="128"/>
    </location>
</feature>
<dbReference type="PROSITE" id="PS50250">
    <property type="entry name" value="PCI"/>
    <property type="match status" value="1"/>
</dbReference>
<name>A0A8H7PPF7_MORIS</name>
<dbReference type="PANTHER" id="PTHR12436">
    <property type="entry name" value="80 KDA MCM3-ASSOCIATED PROTEIN"/>
    <property type="match status" value="1"/>
</dbReference>
<gene>
    <name evidence="3" type="ORF">INT43_007811</name>
</gene>
<dbReference type="Pfam" id="PF03399">
    <property type="entry name" value="SAC3_GANP"/>
    <property type="match status" value="1"/>
</dbReference>
<feature type="region of interest" description="Disordered" evidence="1">
    <location>
        <begin position="313"/>
        <end position="337"/>
    </location>
</feature>
<dbReference type="PANTHER" id="PTHR12436:SF4">
    <property type="entry name" value="LEUKOCYTE RECEPTOR CLUSTER MEMBER 8"/>
    <property type="match status" value="1"/>
</dbReference>
<dbReference type="InterPro" id="IPR005062">
    <property type="entry name" value="SAC3/GANP/THP3_conserved"/>
</dbReference>
<dbReference type="AlphaFoldDB" id="A0A8H7PPF7"/>